<reference evidence="1" key="1">
    <citation type="journal article" date="2013" name="Genetics">
        <title>The draft genome and transcriptome of Panagrellus redivivus are shaped by the harsh demands of a free-living lifestyle.</title>
        <authorList>
            <person name="Srinivasan J."/>
            <person name="Dillman A.R."/>
            <person name="Macchietto M.G."/>
            <person name="Heikkinen L."/>
            <person name="Lakso M."/>
            <person name="Fracchia K.M."/>
            <person name="Antoshechkin I."/>
            <person name="Mortazavi A."/>
            <person name="Wong G."/>
            <person name="Sternberg P.W."/>
        </authorList>
    </citation>
    <scope>NUCLEOTIDE SEQUENCE [LARGE SCALE GENOMIC DNA]</scope>
    <source>
        <strain evidence="1">MT8872</strain>
    </source>
</reference>
<proteinExistence type="predicted"/>
<accession>A0A7E4V692</accession>
<protein>
    <submittedName>
        <fullName evidence="2">F-box domain-containing protein</fullName>
    </submittedName>
</protein>
<dbReference type="WBParaSite" id="Pan_g16641.t1">
    <property type="protein sequence ID" value="Pan_g16641.t1"/>
    <property type="gene ID" value="Pan_g16641"/>
</dbReference>
<evidence type="ECO:0000313" key="1">
    <source>
        <dbReference type="Proteomes" id="UP000492821"/>
    </source>
</evidence>
<sequence length="286" mass="32596">MLTLALFDCARIHLQTTVTMPYPIANLAYGLRCRLHDLAEHLERYNLQIAAGAPSICPPIQVVQRKHTINFVRENGTLMLKGRNKTSRRVILKKDSLVYAKDFAFLNLNSDDLESPVLKDLHVIPKLLTFVECDSSNNFFERVQTIFPCATNIFIGDMPGFTLTGLFNTFPKLEKLRLLLLPDVPKTWLTELLPFSGRLSSLMIEYCSDILNDTTCDQLVAFLKAQKPGFRLEVDEFTASKEHSRELISGLKKKLPYTKKDKPVAATNIVMHTYCMNCEFITFYLP</sequence>
<organism evidence="1 2">
    <name type="scientific">Panagrellus redivivus</name>
    <name type="common">Microworm</name>
    <dbReference type="NCBI Taxonomy" id="6233"/>
    <lineage>
        <taxon>Eukaryota</taxon>
        <taxon>Metazoa</taxon>
        <taxon>Ecdysozoa</taxon>
        <taxon>Nematoda</taxon>
        <taxon>Chromadorea</taxon>
        <taxon>Rhabditida</taxon>
        <taxon>Tylenchina</taxon>
        <taxon>Panagrolaimomorpha</taxon>
        <taxon>Panagrolaimoidea</taxon>
        <taxon>Panagrolaimidae</taxon>
        <taxon>Panagrellus</taxon>
    </lineage>
</organism>
<keyword evidence="1" id="KW-1185">Reference proteome</keyword>
<evidence type="ECO:0000313" key="2">
    <source>
        <dbReference type="WBParaSite" id="Pan_g16641.t1"/>
    </source>
</evidence>
<dbReference type="Proteomes" id="UP000492821">
    <property type="component" value="Unassembled WGS sequence"/>
</dbReference>
<name>A0A7E4V692_PANRE</name>
<dbReference type="AlphaFoldDB" id="A0A7E4V692"/>
<reference evidence="2" key="2">
    <citation type="submission" date="2020-10" db="UniProtKB">
        <authorList>
            <consortium name="WormBaseParasite"/>
        </authorList>
    </citation>
    <scope>IDENTIFICATION</scope>
</reference>